<evidence type="ECO:0008006" key="5">
    <source>
        <dbReference type="Google" id="ProtNLM"/>
    </source>
</evidence>
<evidence type="ECO:0000313" key="4">
    <source>
        <dbReference type="Proteomes" id="UP000186917"/>
    </source>
</evidence>
<keyword evidence="4" id="KW-1185">Reference proteome</keyword>
<dbReference type="InterPro" id="IPR032272">
    <property type="entry name" value="DUF4834"/>
</dbReference>
<dbReference type="OrthoDB" id="680848at2"/>
<feature type="transmembrane region" description="Helical" evidence="2">
    <location>
        <begin position="20"/>
        <end position="43"/>
    </location>
</feature>
<dbReference type="AlphaFoldDB" id="A0A1N7LED5"/>
<keyword evidence="2" id="KW-1133">Transmembrane helix</keyword>
<feature type="region of interest" description="Disordered" evidence="1">
    <location>
        <begin position="59"/>
        <end position="103"/>
    </location>
</feature>
<dbReference type="Proteomes" id="UP000186917">
    <property type="component" value="Unassembled WGS sequence"/>
</dbReference>
<evidence type="ECO:0000256" key="1">
    <source>
        <dbReference type="SAM" id="MobiDB-lite"/>
    </source>
</evidence>
<feature type="compositionally biased region" description="Low complexity" evidence="1">
    <location>
        <begin position="59"/>
        <end position="83"/>
    </location>
</feature>
<organism evidence="3 4">
    <name type="scientific">Filimonas lacunae</name>
    <dbReference type="NCBI Taxonomy" id="477680"/>
    <lineage>
        <taxon>Bacteria</taxon>
        <taxon>Pseudomonadati</taxon>
        <taxon>Bacteroidota</taxon>
        <taxon>Chitinophagia</taxon>
        <taxon>Chitinophagales</taxon>
        <taxon>Chitinophagaceae</taxon>
        <taxon>Filimonas</taxon>
    </lineage>
</organism>
<evidence type="ECO:0000256" key="2">
    <source>
        <dbReference type="SAM" id="Phobius"/>
    </source>
</evidence>
<dbReference type="Pfam" id="PF16118">
    <property type="entry name" value="DUF4834"/>
    <property type="match status" value="1"/>
</dbReference>
<dbReference type="STRING" id="477680.SAMN05421788_101819"/>
<reference evidence="4" key="1">
    <citation type="submission" date="2017-01" db="EMBL/GenBank/DDBJ databases">
        <authorList>
            <person name="Varghese N."/>
            <person name="Submissions S."/>
        </authorList>
    </citation>
    <scope>NUCLEOTIDE SEQUENCE [LARGE SCALE GENOMIC DNA]</scope>
    <source>
        <strain evidence="4">DSM 21054</strain>
    </source>
</reference>
<keyword evidence="2" id="KW-0472">Membrane</keyword>
<accession>A0A1N7LED5</accession>
<evidence type="ECO:0000313" key="3">
    <source>
        <dbReference type="EMBL" id="SIS72140.1"/>
    </source>
</evidence>
<feature type="compositionally biased region" description="Basic and acidic residues" evidence="1">
    <location>
        <begin position="84"/>
        <end position="103"/>
    </location>
</feature>
<gene>
    <name evidence="3" type="ORF">SAMN05421788_101819</name>
</gene>
<dbReference type="EMBL" id="FTOR01000001">
    <property type="protein sequence ID" value="SIS72140.1"/>
    <property type="molecule type" value="Genomic_DNA"/>
</dbReference>
<proteinExistence type="predicted"/>
<protein>
    <recommendedName>
        <fullName evidence="5">DUF4834 family protein</fullName>
    </recommendedName>
</protein>
<keyword evidence="2" id="KW-0812">Transmembrane</keyword>
<name>A0A1N7LED5_9BACT</name>
<sequence length="103" mass="12364">MQKKQAFIKPEKSWALPLPLMIRYIFIAFVLYLLYKLVFDLIVPVSRAASQVKNQMRQMQEMQQQQFKQQQTTTQPQPTSQQRPVEEQRKPSKDDYLDFEEVK</sequence>